<dbReference type="EMBL" id="MN539272">
    <property type="protein sequence ID" value="QJQ80350.1"/>
    <property type="molecule type" value="Genomic_RNA"/>
</dbReference>
<evidence type="ECO:0000313" key="1">
    <source>
        <dbReference type="EMBL" id="QJQ80350.1"/>
    </source>
</evidence>
<proteinExistence type="predicted"/>
<sequence length="194" mass="22308">MSEEILKSADGMSCVYHCLTLIALGEKITTEGRVELLINRLCFTHLSDDGKMRHMYDVVDNILTFAQQHRIIIPQHASVFLKYNVGNLINVDGYTSLLIALEEFLTRSDELRELAVSEFGDGFGGFYPVSRVVELYEKHNSKISETGVRRLLEKKPLRDKDVRFFPKEPSERDLLSAFVCIITDELYTRNCRKK</sequence>
<accession>A0A6M4EH84</accession>
<organism evidence="1">
    <name type="scientific">Pineapple mealybug wilt-associated virus 2</name>
    <dbReference type="NCBI Taxonomy" id="136234"/>
    <lineage>
        <taxon>Viruses</taxon>
        <taxon>Riboviria</taxon>
        <taxon>Orthornavirae</taxon>
        <taxon>Kitrinoviricota</taxon>
        <taxon>Alsuviricetes</taxon>
        <taxon>Martellivirales</taxon>
        <taxon>Closteroviridae</taxon>
        <taxon>Ampelovirus</taxon>
        <taxon>Ampelovirus duananas</taxon>
    </lineage>
</organism>
<reference evidence="1" key="1">
    <citation type="journal article" date="2020" name="Trop. Plant Pathol.">
        <title>Further genomic characterization of pineapple mealybug wilt-associated viruses using high-throughput sequencing.</title>
        <authorList>
            <person name="Green J.C."/>
            <person name="Rwahnih M.A."/>
            <person name="Olmedo-Velarde A."/>
            <person name="Melzer M.J."/>
            <person name="Hamim I."/>
            <person name="Borth W.B."/>
            <person name="Brower T.M."/>
            <person name="Hu J.S."/>
        </authorList>
    </citation>
    <scope>NUCLEOTIDE SEQUENCE</scope>
    <source>
        <strain evidence="1">HANA158</strain>
    </source>
</reference>
<gene>
    <name evidence="1" type="primary">p22</name>
</gene>
<protein>
    <submittedName>
        <fullName evidence="1">p22</fullName>
    </submittedName>
</protein>
<name>A0A6M4EH84_9CLOS</name>